<proteinExistence type="predicted"/>
<gene>
    <name evidence="1" type="ordered locus">MTR_1g074060</name>
</gene>
<dbReference type="HOGENOM" id="CLU_167832_0_0_1"/>
<protein>
    <submittedName>
        <fullName evidence="1">Transmembrane protein, putative</fullName>
    </submittedName>
</protein>
<dbReference type="EMBL" id="CM001217">
    <property type="protein sequence ID" value="KEH42712.1"/>
    <property type="molecule type" value="Genomic_DNA"/>
</dbReference>
<evidence type="ECO:0000313" key="3">
    <source>
        <dbReference type="Proteomes" id="UP000002051"/>
    </source>
</evidence>
<keyword evidence="1" id="KW-0812">Transmembrane</keyword>
<reference evidence="2" key="3">
    <citation type="submission" date="2015-04" db="UniProtKB">
        <authorList>
            <consortium name="EnsemblPlants"/>
        </authorList>
    </citation>
    <scope>IDENTIFICATION</scope>
    <source>
        <strain evidence="2">cv. Jemalong A17</strain>
    </source>
</reference>
<evidence type="ECO:0000313" key="2">
    <source>
        <dbReference type="EnsemblPlants" id="KEH42712"/>
    </source>
</evidence>
<accession>A0A072VLJ3</accession>
<sequence length="94" mass="10387">MLLLNHKTRCAAVLIRLDVVQMSRHYSQSLLCSKEPSVSGLIMMLANVLLLQDHDVLRNRSSRLEMVTYLLSVVVVNGGCGCYRVGGARGAQTR</sequence>
<evidence type="ECO:0000313" key="1">
    <source>
        <dbReference type="EMBL" id="KEH42712.1"/>
    </source>
</evidence>
<reference evidence="1 3" key="2">
    <citation type="journal article" date="2014" name="BMC Genomics">
        <title>An improved genome release (version Mt4.0) for the model legume Medicago truncatula.</title>
        <authorList>
            <person name="Tang H."/>
            <person name="Krishnakumar V."/>
            <person name="Bidwell S."/>
            <person name="Rosen B."/>
            <person name="Chan A."/>
            <person name="Zhou S."/>
            <person name="Gentzbittel L."/>
            <person name="Childs K.L."/>
            <person name="Yandell M."/>
            <person name="Gundlach H."/>
            <person name="Mayer K.F."/>
            <person name="Schwartz D.C."/>
            <person name="Town C.D."/>
        </authorList>
    </citation>
    <scope>GENOME REANNOTATION</scope>
    <source>
        <strain evidence="1">A17</strain>
        <strain evidence="2 3">cv. Jemalong A17</strain>
    </source>
</reference>
<keyword evidence="3" id="KW-1185">Reference proteome</keyword>
<dbReference type="EnsemblPlants" id="KEH42712">
    <property type="protein sequence ID" value="KEH42712"/>
    <property type="gene ID" value="MTR_1g074060"/>
</dbReference>
<reference evidence="1 3" key="1">
    <citation type="journal article" date="2011" name="Nature">
        <title>The Medicago genome provides insight into the evolution of rhizobial symbioses.</title>
        <authorList>
            <person name="Young N.D."/>
            <person name="Debelle F."/>
            <person name="Oldroyd G.E."/>
            <person name="Geurts R."/>
            <person name="Cannon S.B."/>
            <person name="Udvardi M.K."/>
            <person name="Benedito V.A."/>
            <person name="Mayer K.F."/>
            <person name="Gouzy J."/>
            <person name="Schoof H."/>
            <person name="Van de Peer Y."/>
            <person name="Proost S."/>
            <person name="Cook D.R."/>
            <person name="Meyers B.C."/>
            <person name="Spannagl M."/>
            <person name="Cheung F."/>
            <person name="De Mita S."/>
            <person name="Krishnakumar V."/>
            <person name="Gundlach H."/>
            <person name="Zhou S."/>
            <person name="Mudge J."/>
            <person name="Bharti A.K."/>
            <person name="Murray J.D."/>
            <person name="Naoumkina M.A."/>
            <person name="Rosen B."/>
            <person name="Silverstein K.A."/>
            <person name="Tang H."/>
            <person name="Rombauts S."/>
            <person name="Zhao P.X."/>
            <person name="Zhou P."/>
            <person name="Barbe V."/>
            <person name="Bardou P."/>
            <person name="Bechner M."/>
            <person name="Bellec A."/>
            <person name="Berger A."/>
            <person name="Berges H."/>
            <person name="Bidwell S."/>
            <person name="Bisseling T."/>
            <person name="Choisne N."/>
            <person name="Couloux A."/>
            <person name="Denny R."/>
            <person name="Deshpande S."/>
            <person name="Dai X."/>
            <person name="Doyle J.J."/>
            <person name="Dudez A.M."/>
            <person name="Farmer A.D."/>
            <person name="Fouteau S."/>
            <person name="Franken C."/>
            <person name="Gibelin C."/>
            <person name="Gish J."/>
            <person name="Goldstein S."/>
            <person name="Gonzalez A.J."/>
            <person name="Green P.J."/>
            <person name="Hallab A."/>
            <person name="Hartog M."/>
            <person name="Hua A."/>
            <person name="Humphray S.J."/>
            <person name="Jeong D.H."/>
            <person name="Jing Y."/>
            <person name="Jocker A."/>
            <person name="Kenton S.M."/>
            <person name="Kim D.J."/>
            <person name="Klee K."/>
            <person name="Lai H."/>
            <person name="Lang C."/>
            <person name="Lin S."/>
            <person name="Macmil S.L."/>
            <person name="Magdelenat G."/>
            <person name="Matthews L."/>
            <person name="McCorrison J."/>
            <person name="Monaghan E.L."/>
            <person name="Mun J.H."/>
            <person name="Najar F.Z."/>
            <person name="Nicholson C."/>
            <person name="Noirot C."/>
            <person name="O'Bleness M."/>
            <person name="Paule C.R."/>
            <person name="Poulain J."/>
            <person name="Prion F."/>
            <person name="Qin B."/>
            <person name="Qu C."/>
            <person name="Retzel E.F."/>
            <person name="Riddle C."/>
            <person name="Sallet E."/>
            <person name="Samain S."/>
            <person name="Samson N."/>
            <person name="Sanders I."/>
            <person name="Saurat O."/>
            <person name="Scarpelli C."/>
            <person name="Schiex T."/>
            <person name="Segurens B."/>
            <person name="Severin A.J."/>
            <person name="Sherrier D.J."/>
            <person name="Shi R."/>
            <person name="Sims S."/>
            <person name="Singer S.R."/>
            <person name="Sinharoy S."/>
            <person name="Sterck L."/>
            <person name="Viollet A."/>
            <person name="Wang B.B."/>
            <person name="Wang K."/>
            <person name="Wang M."/>
            <person name="Wang X."/>
            <person name="Warfsmann J."/>
            <person name="Weissenbach J."/>
            <person name="White D.D."/>
            <person name="White J.D."/>
            <person name="Wiley G.B."/>
            <person name="Wincker P."/>
            <person name="Xing Y."/>
            <person name="Yang L."/>
            <person name="Yao Z."/>
            <person name="Ying F."/>
            <person name="Zhai J."/>
            <person name="Zhou L."/>
            <person name="Zuber A."/>
            <person name="Denarie J."/>
            <person name="Dixon R.A."/>
            <person name="May G.D."/>
            <person name="Schwartz D.C."/>
            <person name="Rogers J."/>
            <person name="Quetier F."/>
            <person name="Town C.D."/>
            <person name="Roe B.A."/>
        </authorList>
    </citation>
    <scope>NUCLEOTIDE SEQUENCE [LARGE SCALE GENOMIC DNA]</scope>
    <source>
        <strain evidence="1">A17</strain>
        <strain evidence="2 3">cv. Jemalong A17</strain>
    </source>
</reference>
<name>A0A072VLJ3_MEDTR</name>
<dbReference type="Proteomes" id="UP000002051">
    <property type="component" value="Unassembled WGS sequence"/>
</dbReference>
<dbReference type="AlphaFoldDB" id="A0A072VLJ3"/>
<organism evidence="1 3">
    <name type="scientific">Medicago truncatula</name>
    <name type="common">Barrel medic</name>
    <name type="synonym">Medicago tribuloides</name>
    <dbReference type="NCBI Taxonomy" id="3880"/>
    <lineage>
        <taxon>Eukaryota</taxon>
        <taxon>Viridiplantae</taxon>
        <taxon>Streptophyta</taxon>
        <taxon>Embryophyta</taxon>
        <taxon>Tracheophyta</taxon>
        <taxon>Spermatophyta</taxon>
        <taxon>Magnoliopsida</taxon>
        <taxon>eudicotyledons</taxon>
        <taxon>Gunneridae</taxon>
        <taxon>Pentapetalae</taxon>
        <taxon>rosids</taxon>
        <taxon>fabids</taxon>
        <taxon>Fabales</taxon>
        <taxon>Fabaceae</taxon>
        <taxon>Papilionoideae</taxon>
        <taxon>50 kb inversion clade</taxon>
        <taxon>NPAAA clade</taxon>
        <taxon>Hologalegina</taxon>
        <taxon>IRL clade</taxon>
        <taxon>Trifolieae</taxon>
        <taxon>Medicago</taxon>
    </lineage>
</organism>
<keyword evidence="1" id="KW-0472">Membrane</keyword>